<dbReference type="PANTHER" id="PTHR12242">
    <property type="entry name" value="OS02G0130600 PROTEIN-RELATED"/>
    <property type="match status" value="1"/>
</dbReference>
<feature type="transmembrane region" description="Helical" evidence="1">
    <location>
        <begin position="357"/>
        <end position="376"/>
    </location>
</feature>
<dbReference type="PANTHER" id="PTHR12242:SF6">
    <property type="entry name" value="PROTEIN ROLLING PROTEIN"/>
    <property type="match status" value="1"/>
</dbReference>
<sequence length="463" mass="53856">MTLELEWYDLVCFGIVGVTLVGSLRVLWMHEGSSKSEDERLLVGGEENGTVIGGVRSTKLWSSCWPGMHPLWLLLIRFLSFLTLAILQTLDVREYDVTIFVYYTDCLFPSPDPTYLQTPTFRLLFHSSTSTNQYPLSHHVVHTKTPNHTFVYSINGYRYWLRCHVPFCALILILSVIASSMHIVKAKAQPLYHNHLWIPCTPLWLLLHRAFAFLCFARIHFDIIALDGPFSFYFHPQWTFTLVMIYFALGTIISAHGCWQYINKPPLQNEEVNLFLRRDLEESLPTNPIACKDKETKASISLYNQYVEEEFKQIVGFWGYLMQITYQTSAGAVILTDIVFWCVIVPFLSISHFKLNMLMGAMHSLNAVFLLLDTALNNLPFPWFRVTYFVLWSCGYIIFQWIIHACGFTWWPYPFLELDTPWAPIWYLCLAVVHIPCYGFYSLIVKAKNMILLRFFPPALFRI</sequence>
<feature type="transmembrane region" description="Helical" evidence="1">
    <location>
        <begin position="330"/>
        <end position="351"/>
    </location>
</feature>
<dbReference type="Proteomes" id="UP001374584">
    <property type="component" value="Unassembled WGS sequence"/>
</dbReference>
<protein>
    <submittedName>
        <fullName evidence="2">Uncharacterized protein</fullName>
    </submittedName>
</protein>
<feature type="transmembrane region" description="Helical" evidence="1">
    <location>
        <begin position="388"/>
        <end position="413"/>
    </location>
</feature>
<reference evidence="2 3" key="1">
    <citation type="submission" date="2024-01" db="EMBL/GenBank/DDBJ databases">
        <title>The genomes of 5 underutilized Papilionoideae crops provide insights into root nodulation and disease resistanc.</title>
        <authorList>
            <person name="Jiang F."/>
        </authorList>
    </citation>
    <scope>NUCLEOTIDE SEQUENCE [LARGE SCALE GENOMIC DNA]</scope>
    <source>
        <strain evidence="2">JINMINGXINNONG_FW02</strain>
        <tissue evidence="2">Leaves</tissue>
    </source>
</reference>
<organism evidence="2 3">
    <name type="scientific">Phaseolus coccineus</name>
    <name type="common">Scarlet runner bean</name>
    <name type="synonym">Phaseolus multiflorus</name>
    <dbReference type="NCBI Taxonomy" id="3886"/>
    <lineage>
        <taxon>Eukaryota</taxon>
        <taxon>Viridiplantae</taxon>
        <taxon>Streptophyta</taxon>
        <taxon>Embryophyta</taxon>
        <taxon>Tracheophyta</taxon>
        <taxon>Spermatophyta</taxon>
        <taxon>Magnoliopsida</taxon>
        <taxon>eudicotyledons</taxon>
        <taxon>Gunneridae</taxon>
        <taxon>Pentapetalae</taxon>
        <taxon>rosids</taxon>
        <taxon>fabids</taxon>
        <taxon>Fabales</taxon>
        <taxon>Fabaceae</taxon>
        <taxon>Papilionoideae</taxon>
        <taxon>50 kb inversion clade</taxon>
        <taxon>NPAAA clade</taxon>
        <taxon>indigoferoid/millettioid clade</taxon>
        <taxon>Phaseoleae</taxon>
        <taxon>Phaseolus</taxon>
    </lineage>
</organism>
<dbReference type="AlphaFoldDB" id="A0AAN9MNX3"/>
<evidence type="ECO:0000313" key="3">
    <source>
        <dbReference type="Proteomes" id="UP001374584"/>
    </source>
</evidence>
<evidence type="ECO:0000313" key="2">
    <source>
        <dbReference type="EMBL" id="KAK7356274.1"/>
    </source>
</evidence>
<evidence type="ECO:0000256" key="1">
    <source>
        <dbReference type="SAM" id="Phobius"/>
    </source>
</evidence>
<feature type="transmembrane region" description="Helical" evidence="1">
    <location>
        <begin position="71"/>
        <end position="90"/>
    </location>
</feature>
<feature type="transmembrane region" description="Helical" evidence="1">
    <location>
        <begin position="159"/>
        <end position="184"/>
    </location>
</feature>
<accession>A0AAN9MNX3</accession>
<feature type="transmembrane region" description="Helical" evidence="1">
    <location>
        <begin position="239"/>
        <end position="259"/>
    </location>
</feature>
<feature type="transmembrane region" description="Helical" evidence="1">
    <location>
        <begin position="6"/>
        <end position="28"/>
    </location>
</feature>
<proteinExistence type="predicted"/>
<keyword evidence="1" id="KW-0472">Membrane</keyword>
<dbReference type="EMBL" id="JAYMYR010000006">
    <property type="protein sequence ID" value="KAK7356274.1"/>
    <property type="molecule type" value="Genomic_DNA"/>
</dbReference>
<feature type="transmembrane region" description="Helical" evidence="1">
    <location>
        <begin position="425"/>
        <end position="444"/>
    </location>
</feature>
<name>A0AAN9MNX3_PHACN</name>
<dbReference type="GO" id="GO:0016020">
    <property type="term" value="C:membrane"/>
    <property type="evidence" value="ECO:0007669"/>
    <property type="project" value="TreeGrafter"/>
</dbReference>
<comment type="caution">
    <text evidence="2">The sequence shown here is derived from an EMBL/GenBank/DDBJ whole genome shotgun (WGS) entry which is preliminary data.</text>
</comment>
<gene>
    <name evidence="2" type="ORF">VNO80_15542</name>
</gene>
<keyword evidence="1" id="KW-0812">Transmembrane</keyword>
<keyword evidence="1" id="KW-1133">Transmembrane helix</keyword>
<keyword evidence="3" id="KW-1185">Reference proteome</keyword>